<reference evidence="10" key="1">
    <citation type="submission" date="2013-03" db="EMBL/GenBank/DDBJ databases">
        <title>Genome sequence of Chthonomonas calidirosea, the first sequenced genome from the Armatimonadetes phylum (formally candidate division OP10).</title>
        <authorList>
            <person name="Lee K.C.Y."/>
            <person name="Morgan X.C."/>
            <person name="Dunfield P.F."/>
            <person name="Tamas I."/>
            <person name="Houghton K.M."/>
            <person name="Vyssotski M."/>
            <person name="Ryan J.L.J."/>
            <person name="Lagutin K."/>
            <person name="McDonald I.R."/>
            <person name="Stott M.B."/>
        </authorList>
    </citation>
    <scope>NUCLEOTIDE SEQUENCE [LARGE SCALE GENOMIC DNA]</scope>
    <source>
        <strain evidence="10">DSM 23976 / ICMP 18418 / T49</strain>
    </source>
</reference>
<dbReference type="PROSITE" id="PS50109">
    <property type="entry name" value="HIS_KIN"/>
    <property type="match status" value="1"/>
</dbReference>
<dbReference type="PROSITE" id="PS00622">
    <property type="entry name" value="HTH_LUXR_1"/>
    <property type="match status" value="1"/>
</dbReference>
<evidence type="ECO:0000256" key="5">
    <source>
        <dbReference type="PROSITE-ProRule" id="PRU00169"/>
    </source>
</evidence>
<dbReference type="Proteomes" id="UP000014227">
    <property type="component" value="Chromosome I"/>
</dbReference>
<dbReference type="SUPFAM" id="SSF55781">
    <property type="entry name" value="GAF domain-like"/>
    <property type="match status" value="2"/>
</dbReference>
<evidence type="ECO:0000313" key="9">
    <source>
        <dbReference type="EMBL" id="CCW34233.1"/>
    </source>
</evidence>
<dbReference type="CDD" id="cd17535">
    <property type="entry name" value="REC_NarL-like"/>
    <property type="match status" value="1"/>
</dbReference>
<keyword evidence="1 5" id="KW-0597">Phosphoprotein</keyword>
<dbReference type="SUPFAM" id="SSF55874">
    <property type="entry name" value="ATPase domain of HSP90 chaperone/DNA topoisomerase II/histidine kinase"/>
    <property type="match status" value="1"/>
</dbReference>
<feature type="domain" description="HTH luxR-type" evidence="6">
    <location>
        <begin position="732"/>
        <end position="797"/>
    </location>
</feature>
<evidence type="ECO:0000256" key="3">
    <source>
        <dbReference type="ARBA" id="ARBA00022777"/>
    </source>
</evidence>
<dbReference type="PRINTS" id="PR00038">
    <property type="entry name" value="HTHLUXR"/>
</dbReference>
<evidence type="ECO:0000256" key="4">
    <source>
        <dbReference type="ARBA" id="ARBA00023125"/>
    </source>
</evidence>
<accession>S0EWU6</accession>
<dbReference type="InterPro" id="IPR016032">
    <property type="entry name" value="Sig_transdc_resp-reg_C-effctor"/>
</dbReference>
<evidence type="ECO:0000259" key="7">
    <source>
        <dbReference type="PROSITE" id="PS50109"/>
    </source>
</evidence>
<gene>
    <name evidence="9" type="ORF">CCALI_00396</name>
</gene>
<dbReference type="SUPFAM" id="SSF52172">
    <property type="entry name" value="CheY-like"/>
    <property type="match status" value="1"/>
</dbReference>
<dbReference type="Gene3D" id="3.30.565.10">
    <property type="entry name" value="Histidine kinase-like ATPase, C-terminal domain"/>
    <property type="match status" value="1"/>
</dbReference>
<dbReference type="GO" id="GO:0016020">
    <property type="term" value="C:membrane"/>
    <property type="evidence" value="ECO:0007669"/>
    <property type="project" value="InterPro"/>
</dbReference>
<dbReference type="InterPro" id="IPR003018">
    <property type="entry name" value="GAF"/>
</dbReference>
<dbReference type="PANTHER" id="PTHR43214:SF43">
    <property type="entry name" value="TWO-COMPONENT RESPONSE REGULATOR"/>
    <property type="match status" value="1"/>
</dbReference>
<evidence type="ECO:0000256" key="1">
    <source>
        <dbReference type="ARBA" id="ARBA00022553"/>
    </source>
</evidence>
<dbReference type="STRING" id="454171.CP488_00760"/>
<proteinExistence type="predicted"/>
<dbReference type="Pfam" id="PF07730">
    <property type="entry name" value="HisKA_3"/>
    <property type="match status" value="1"/>
</dbReference>
<dbReference type="eggNOG" id="COG2203">
    <property type="taxonomic scope" value="Bacteria"/>
</dbReference>
<dbReference type="InterPro" id="IPR000792">
    <property type="entry name" value="Tscrpt_reg_LuxR_C"/>
</dbReference>
<dbReference type="InterPro" id="IPR029016">
    <property type="entry name" value="GAF-like_dom_sf"/>
</dbReference>
<dbReference type="RefSeq" id="WP_016481795.1">
    <property type="nucleotide sequence ID" value="NC_021487.1"/>
</dbReference>
<dbReference type="Pfam" id="PF00072">
    <property type="entry name" value="Response_reg"/>
    <property type="match status" value="1"/>
</dbReference>
<dbReference type="GO" id="GO:0000155">
    <property type="term" value="F:phosphorelay sensor kinase activity"/>
    <property type="evidence" value="ECO:0007669"/>
    <property type="project" value="InterPro"/>
</dbReference>
<keyword evidence="10" id="KW-1185">Reference proteome</keyword>
<sequence>MMDVGSDNQANTYGYSGLSAVSGVPLEPDELHKIVRHTVEDAAKMLECSHMAALSHVPAEGRVCGVLTVGYTDENFRLWGVSLEEAGAIATVVRTGEYQLIEDSELLPYPLSERFCERILIVPLSFEKHVLSVLVGQVDPRADVESPEWHERVRAVAQRVGLFVELQRLANAYQEEVQRRQYLRDVIAAILEERSLQDIGQMLLEMVASRFRAEIVGLFLKDGEEIKPIALRNISAEFGRDIARIASKSIRPRAFASTMPIYRTVNDRSVLTKEMRERLAREGIRAVWMAMLQLHDQIGGALVIYLKDERVFAPADVAAFQGLADIATLGIAMSRLLEDQRRYATIQERTRLGREMHDTVARSLGALVLTLETAQSFLRQENTIETEKLLNAALELTREALNDTRRAIEALSPPELETMTPAQVIAQELQALERAGIATQFVISGNEIPLSKEQSLALLRIAQEALNNALRHSQASRVRVGLLYESEAIIMRIEDDGVGFDPTLPMAPNRQGGYGIFGMKERARALGGEVEIESTPGWGTQISVRLPYEMPSGLPPSQVLPERASNISAEALPPKQDIAGEALPLEKPLQQLRLLIVDDHPLTRQGMRAVLEQTGPFLVVGEAGDVDEAIIKAQQLRPDVVLLDLQMPGGGGIAALKQLASLEPRPTAILIASIPTEDSVTAALRLGARGFLLKDATPSELVSSIEAAHRGEIVLSPGVSAWLTELNAHRRDSREDVELNERELEVLRLVAKGARNKDIAQELFIAPKTVEHHLSNIFAKLGAANRTEAVRLAIEKGLI</sequence>
<dbReference type="InterPro" id="IPR036890">
    <property type="entry name" value="HATPase_C_sf"/>
</dbReference>
<name>S0EWU6_CHTCT</name>
<dbReference type="Gene3D" id="3.30.450.40">
    <property type="match status" value="2"/>
</dbReference>
<dbReference type="KEGG" id="ccz:CCALI_00396"/>
<dbReference type="eggNOG" id="COG4585">
    <property type="taxonomic scope" value="Bacteria"/>
</dbReference>
<dbReference type="InterPro" id="IPR011712">
    <property type="entry name" value="Sig_transdc_His_kin_sub3_dim/P"/>
</dbReference>
<dbReference type="InParanoid" id="S0EWU6"/>
<organism evidence="9 10">
    <name type="scientific">Chthonomonas calidirosea (strain DSM 23976 / ICMP 18418 / T49)</name>
    <dbReference type="NCBI Taxonomy" id="1303518"/>
    <lineage>
        <taxon>Bacteria</taxon>
        <taxon>Bacillati</taxon>
        <taxon>Armatimonadota</taxon>
        <taxon>Chthonomonadia</taxon>
        <taxon>Chthonomonadales</taxon>
        <taxon>Chthonomonadaceae</taxon>
        <taxon>Chthonomonas</taxon>
    </lineage>
</organism>
<protein>
    <submittedName>
        <fullName evidence="9">Response regulator containing a CheY-like receiver domain and an HTH DNA-binding domain</fullName>
    </submittedName>
</protein>
<dbReference type="PATRIC" id="fig|1303518.3.peg.404"/>
<dbReference type="InterPro" id="IPR058245">
    <property type="entry name" value="NreC/VraR/RcsB-like_REC"/>
</dbReference>
<dbReference type="InterPro" id="IPR005467">
    <property type="entry name" value="His_kinase_dom"/>
</dbReference>
<dbReference type="Gene3D" id="3.40.50.2300">
    <property type="match status" value="1"/>
</dbReference>
<dbReference type="SMART" id="SM00387">
    <property type="entry name" value="HATPase_c"/>
    <property type="match status" value="1"/>
</dbReference>
<dbReference type="Pfam" id="PF02518">
    <property type="entry name" value="HATPase_c"/>
    <property type="match status" value="1"/>
</dbReference>
<dbReference type="InterPro" id="IPR001789">
    <property type="entry name" value="Sig_transdc_resp-reg_receiver"/>
</dbReference>
<dbReference type="CDD" id="cd16917">
    <property type="entry name" value="HATPase_UhpB-NarQ-NarX-like"/>
    <property type="match status" value="1"/>
</dbReference>
<dbReference type="PROSITE" id="PS50043">
    <property type="entry name" value="HTH_LUXR_2"/>
    <property type="match status" value="1"/>
</dbReference>
<dbReference type="SMART" id="SM00448">
    <property type="entry name" value="REC"/>
    <property type="match status" value="1"/>
</dbReference>
<evidence type="ECO:0000256" key="2">
    <source>
        <dbReference type="ARBA" id="ARBA00022679"/>
    </source>
</evidence>
<evidence type="ECO:0000313" key="10">
    <source>
        <dbReference type="Proteomes" id="UP000014227"/>
    </source>
</evidence>
<dbReference type="Pfam" id="PF00196">
    <property type="entry name" value="GerE"/>
    <property type="match status" value="1"/>
</dbReference>
<dbReference type="OrthoDB" id="9796655at2"/>
<dbReference type="AlphaFoldDB" id="S0EWU6"/>
<evidence type="ECO:0000259" key="6">
    <source>
        <dbReference type="PROSITE" id="PS50043"/>
    </source>
</evidence>
<dbReference type="GO" id="GO:0006355">
    <property type="term" value="P:regulation of DNA-templated transcription"/>
    <property type="evidence" value="ECO:0007669"/>
    <property type="project" value="InterPro"/>
</dbReference>
<dbReference type="SUPFAM" id="SSF46894">
    <property type="entry name" value="C-terminal effector domain of the bipartite response regulators"/>
    <property type="match status" value="1"/>
</dbReference>
<dbReference type="EMBL" id="HF951689">
    <property type="protein sequence ID" value="CCW34233.1"/>
    <property type="molecule type" value="Genomic_DNA"/>
</dbReference>
<dbReference type="eggNOG" id="COG2197">
    <property type="taxonomic scope" value="Bacteria"/>
</dbReference>
<dbReference type="PANTHER" id="PTHR43214">
    <property type="entry name" value="TWO-COMPONENT RESPONSE REGULATOR"/>
    <property type="match status" value="1"/>
</dbReference>
<keyword evidence="2" id="KW-0808">Transferase</keyword>
<feature type="domain" description="Response regulatory" evidence="8">
    <location>
        <begin position="593"/>
        <end position="709"/>
    </location>
</feature>
<dbReference type="SMART" id="SM00065">
    <property type="entry name" value="GAF"/>
    <property type="match status" value="2"/>
</dbReference>
<dbReference type="SMART" id="SM00421">
    <property type="entry name" value="HTH_LUXR"/>
    <property type="match status" value="1"/>
</dbReference>
<dbReference type="InterPro" id="IPR003594">
    <property type="entry name" value="HATPase_dom"/>
</dbReference>
<dbReference type="InterPro" id="IPR039420">
    <property type="entry name" value="WalR-like"/>
</dbReference>
<keyword evidence="3" id="KW-0418">Kinase</keyword>
<feature type="modified residue" description="4-aspartylphosphate" evidence="5">
    <location>
        <position position="644"/>
    </location>
</feature>
<keyword evidence="4 9" id="KW-0238">DNA-binding</keyword>
<feature type="domain" description="Histidine kinase" evidence="7">
    <location>
        <begin position="458"/>
        <end position="550"/>
    </location>
</feature>
<dbReference type="Gene3D" id="1.20.5.1930">
    <property type="match status" value="1"/>
</dbReference>
<dbReference type="GO" id="GO:0046983">
    <property type="term" value="F:protein dimerization activity"/>
    <property type="evidence" value="ECO:0007669"/>
    <property type="project" value="InterPro"/>
</dbReference>
<dbReference type="InterPro" id="IPR011006">
    <property type="entry name" value="CheY-like_superfamily"/>
</dbReference>
<dbReference type="GO" id="GO:0003677">
    <property type="term" value="F:DNA binding"/>
    <property type="evidence" value="ECO:0007669"/>
    <property type="project" value="UniProtKB-KW"/>
</dbReference>
<dbReference type="CDD" id="cd06170">
    <property type="entry name" value="LuxR_C_like"/>
    <property type="match status" value="1"/>
</dbReference>
<evidence type="ECO:0000259" key="8">
    <source>
        <dbReference type="PROSITE" id="PS50110"/>
    </source>
</evidence>
<dbReference type="PROSITE" id="PS50110">
    <property type="entry name" value="RESPONSE_REGULATORY"/>
    <property type="match status" value="1"/>
</dbReference>
<dbReference type="HOGENOM" id="CLU_351871_0_0_0"/>